<comment type="caution">
    <text evidence="2">The sequence shown here is derived from an EMBL/GenBank/DDBJ whole genome shotgun (WGS) entry which is preliminary data.</text>
</comment>
<protein>
    <submittedName>
        <fullName evidence="2">Uncharacterized protein</fullName>
    </submittedName>
</protein>
<sequence>MIRALDGHTGRKREGGGALSPPSSKHFPGTPENQDTASRTECLRPREAPFMQPVTRASPGSLRAAPRPAASLPTRDAFEVTAQRPQTSQDRDRYFSGFKQGGTGNCVSVAAIKAAMAKFGPDQVFKSVKRSGQGYDVTMRDGVKVRVSDAELATAGRLSRISGRDPKLVRDAVLMYAAMANRAQLEGNDGRKNMSFERACQSLNDGESYREGPRWLGLQKHVRKIDPNDIHRYTAVVGASSRHAVFASDGFVDHYGKKRPSTTRGGLEIEGYGRPLRGAYALV</sequence>
<dbReference type="Proteomes" id="UP000032702">
    <property type="component" value="Unassembled WGS sequence"/>
</dbReference>
<dbReference type="EMBL" id="AAMD01000302">
    <property type="protein sequence ID" value="EAU61914.1"/>
    <property type="molecule type" value="Genomic_DNA"/>
</dbReference>
<proteinExistence type="predicted"/>
<evidence type="ECO:0000256" key="1">
    <source>
        <dbReference type="SAM" id="MobiDB-lite"/>
    </source>
</evidence>
<evidence type="ECO:0000313" key="2">
    <source>
        <dbReference type="EMBL" id="EAU61914.1"/>
    </source>
</evidence>
<feature type="compositionally biased region" description="Basic and acidic residues" evidence="1">
    <location>
        <begin position="1"/>
        <end position="15"/>
    </location>
</feature>
<dbReference type="EMBL" id="AAMD01000014">
    <property type="protein sequence ID" value="EAU68623.1"/>
    <property type="molecule type" value="Genomic_DNA"/>
</dbReference>
<name>Q08N58_STIAD</name>
<reference evidence="2 4" key="1">
    <citation type="submission" date="2006-04" db="EMBL/GenBank/DDBJ databases">
        <authorList>
            <person name="Nierman W.C."/>
        </authorList>
    </citation>
    <scope>NUCLEOTIDE SEQUENCE [LARGE SCALE GENOMIC DNA]</scope>
    <source>
        <strain evidence="2 4">DW4/3-1</strain>
    </source>
</reference>
<feature type="region of interest" description="Disordered" evidence="1">
    <location>
        <begin position="1"/>
        <end position="71"/>
    </location>
</feature>
<accession>Q08N58</accession>
<feature type="compositionally biased region" description="Low complexity" evidence="1">
    <location>
        <begin position="56"/>
        <end position="71"/>
    </location>
</feature>
<evidence type="ECO:0000313" key="3">
    <source>
        <dbReference type="EMBL" id="EAU68623.1"/>
    </source>
</evidence>
<dbReference type="AlphaFoldDB" id="Q08N58"/>
<organism evidence="2 4">
    <name type="scientific">Stigmatella aurantiaca (strain DW4/3-1)</name>
    <dbReference type="NCBI Taxonomy" id="378806"/>
    <lineage>
        <taxon>Bacteria</taxon>
        <taxon>Pseudomonadati</taxon>
        <taxon>Myxococcota</taxon>
        <taxon>Myxococcia</taxon>
        <taxon>Myxococcales</taxon>
        <taxon>Cystobacterineae</taxon>
        <taxon>Archangiaceae</taxon>
        <taxon>Stigmatella</taxon>
    </lineage>
</organism>
<dbReference type="PATRIC" id="fig|378806.16.peg.661"/>
<evidence type="ECO:0000313" key="4">
    <source>
        <dbReference type="Proteomes" id="UP000032702"/>
    </source>
</evidence>
<gene>
    <name evidence="2" type="ORF">STIAU_0168</name>
    <name evidence="3" type="ORF">STIAU_6067</name>
</gene>